<dbReference type="Gene3D" id="3.90.1300.10">
    <property type="entry name" value="Amidase signature (AS) domain"/>
    <property type="match status" value="1"/>
</dbReference>
<dbReference type="InterPro" id="IPR000120">
    <property type="entry name" value="Amidase"/>
</dbReference>
<comment type="caution">
    <text evidence="2">The sequence shown here is derived from an EMBL/GenBank/DDBJ whole genome shotgun (WGS) entry which is preliminary data.</text>
</comment>
<evidence type="ECO:0000259" key="1">
    <source>
        <dbReference type="Pfam" id="PF01425"/>
    </source>
</evidence>
<dbReference type="InterPro" id="IPR036928">
    <property type="entry name" value="AS_sf"/>
</dbReference>
<name>A0ABS8CF89_9BURK</name>
<dbReference type="PANTHER" id="PTHR11895">
    <property type="entry name" value="TRANSAMIDASE"/>
    <property type="match status" value="1"/>
</dbReference>
<dbReference type="GO" id="GO:0004040">
    <property type="term" value="F:amidase activity"/>
    <property type="evidence" value="ECO:0007669"/>
    <property type="project" value="UniProtKB-EC"/>
</dbReference>
<reference evidence="2 3" key="1">
    <citation type="submission" date="2020-07" db="EMBL/GenBank/DDBJ databases">
        <title>Pusillimonas sp. nov., isolated from poultry manure in Taiwan.</title>
        <authorList>
            <person name="Lin S.-Y."/>
            <person name="Tang Y.-S."/>
            <person name="Young C.-C."/>
        </authorList>
    </citation>
    <scope>NUCLEOTIDE SEQUENCE [LARGE SCALE GENOMIC DNA]</scope>
    <source>
        <strain evidence="2 3">CC-YST705</strain>
    </source>
</reference>
<keyword evidence="3" id="KW-1185">Reference proteome</keyword>
<sequence>MAFFFPDQDGLKRVAQDLGIDLPEAEVGSYHEFLSAVTPALRMIEQLPDLHPGVKYPRTPGYRPDPADNAFNSWYYKTSIKGAPQGKLAGKQIAVKDNVFVAGVPLTNGASILDGFVPDTDATIVTRMLDEGAEITGKAVAEYLCFSTSSATASTGVIENPRAPGHTTGGSSNGSAALVAAHEVDMSIGADQAGSIRMPASFCGIVGHKPTYGLVPYTGVLGIEYSLDHVGPMADTVHECALLLEVIAGDDGIDGRQKGVRTQAYTEGLDQGVRGMRIAVVKEGFGRPESEEGVDASVRAAAKRLQDQGAIVEEISIPWHNIGSALWLPICIEGSYHNLMHSHAMGFYGVNGAYSLPFMRAMAGWERHVDELPPTIKGVLMTGEIFSRHGGYLYAKARNMVRRLRAEYDAWLAQYDVLLMPTTPMTATRLLPDDASPAEVLKASWGPINNTCPFDISGHPAISVCCGTSEDKPVGLMLVGRHFEDATLFRVAQAAHQKLD</sequence>
<evidence type="ECO:0000313" key="2">
    <source>
        <dbReference type="EMBL" id="MCB5364239.1"/>
    </source>
</evidence>
<feature type="domain" description="Amidase" evidence="1">
    <location>
        <begin position="78"/>
        <end position="488"/>
    </location>
</feature>
<keyword evidence="2" id="KW-0378">Hydrolase</keyword>
<proteinExistence type="predicted"/>
<organism evidence="2 3">
    <name type="scientific">Mesopusillimonas faecipullorum</name>
    <dbReference type="NCBI Taxonomy" id="2755040"/>
    <lineage>
        <taxon>Bacteria</taxon>
        <taxon>Pseudomonadati</taxon>
        <taxon>Pseudomonadota</taxon>
        <taxon>Betaproteobacteria</taxon>
        <taxon>Burkholderiales</taxon>
        <taxon>Alcaligenaceae</taxon>
        <taxon>Mesopusillimonas</taxon>
    </lineage>
</organism>
<dbReference type="EMBL" id="JACDXW010000005">
    <property type="protein sequence ID" value="MCB5364239.1"/>
    <property type="molecule type" value="Genomic_DNA"/>
</dbReference>
<gene>
    <name evidence="2" type="ORF">H0484_10820</name>
</gene>
<dbReference type="EC" id="3.5.1.4" evidence="2"/>
<dbReference type="RefSeq" id="WP_226954659.1">
    <property type="nucleotide sequence ID" value="NZ_JACDXW010000005.1"/>
</dbReference>
<dbReference type="SUPFAM" id="SSF75304">
    <property type="entry name" value="Amidase signature (AS) enzymes"/>
    <property type="match status" value="1"/>
</dbReference>
<dbReference type="Proteomes" id="UP000776983">
    <property type="component" value="Unassembled WGS sequence"/>
</dbReference>
<dbReference type="NCBIfam" id="NF005565">
    <property type="entry name" value="PRK07235.1"/>
    <property type="match status" value="1"/>
</dbReference>
<protein>
    <submittedName>
        <fullName evidence="2">Amidase</fullName>
        <ecNumber evidence="2">3.5.1.4</ecNumber>
    </submittedName>
</protein>
<accession>A0ABS8CF89</accession>
<dbReference type="InterPro" id="IPR023631">
    <property type="entry name" value="Amidase_dom"/>
</dbReference>
<dbReference type="PANTHER" id="PTHR11895:SF170">
    <property type="entry name" value="AMIDASE"/>
    <property type="match status" value="1"/>
</dbReference>
<dbReference type="Pfam" id="PF01425">
    <property type="entry name" value="Amidase"/>
    <property type="match status" value="1"/>
</dbReference>
<evidence type="ECO:0000313" key="3">
    <source>
        <dbReference type="Proteomes" id="UP000776983"/>
    </source>
</evidence>